<evidence type="ECO:0000313" key="2">
    <source>
        <dbReference type="Proteomes" id="UP000501648"/>
    </source>
</evidence>
<dbReference type="EMBL" id="CP008956">
    <property type="protein sequence ID" value="QJP99602.1"/>
    <property type="molecule type" value="Genomic_DNA"/>
</dbReference>
<organism evidence="1 2">
    <name type="scientific">Herbaspirillum rubrisubalbicans Os34</name>
    <dbReference type="NCBI Taxonomy" id="1235827"/>
    <lineage>
        <taxon>Bacteria</taxon>
        <taxon>Pseudomonadati</taxon>
        <taxon>Pseudomonadota</taxon>
        <taxon>Betaproteobacteria</taxon>
        <taxon>Burkholderiales</taxon>
        <taxon>Oxalobacteraceae</taxon>
        <taxon>Herbaspirillum</taxon>
    </lineage>
</organism>
<accession>A0A6M3ZMU7</accession>
<dbReference type="Proteomes" id="UP000501648">
    <property type="component" value="Chromosome"/>
</dbReference>
<reference evidence="1 2" key="1">
    <citation type="journal article" date="2012" name="J. Bacteriol.">
        <title>Genome sequence of the pathogenic Herbaspirillum seropedicae strain Os34, isolated from rice roots.</title>
        <authorList>
            <person name="Ye W."/>
            <person name="Ye S."/>
            <person name="Liu J."/>
            <person name="Chang S."/>
            <person name="Chen M."/>
            <person name="Zhu B."/>
            <person name="Guo L."/>
            <person name="An Q."/>
        </authorList>
    </citation>
    <scope>NUCLEOTIDE SEQUENCE [LARGE SCALE GENOMIC DNA]</scope>
    <source>
        <strain evidence="1 2">Os34</strain>
    </source>
</reference>
<proteinExistence type="predicted"/>
<sequence length="382" mass="39285">MRWRCWLRPAEVAGGSSGNSGNSGGGSNISNAGSAANGGNNSAGTGTGPAAAGGGGGAGTIDPSAAVVRGSATLGTIKNANVTAYDQFGNALSDTVAVVDGKYTLTLNRPLYKGPLLLVVRDNTPGVADNYVDEASLKLTDLGTIPLRAVVMASGVNQTINVTALTELAALKAGLDQGVLRLADLPEVTEERITAANNAVSGFFKVDAIGGEVVATTEKSFNNALSVETQNYGAALKAIANLVRLDSKTYPNQAVVLARLADNLKFLDDAGTGLKWATNTAGQTLPRASALQGALFSEALIQIMDNPELDQEARELAQRTYDALQKLPLTPAPFLRVNNLPFTCSRLPSPGVASTPPMPNTCAAPCHTSGVALGITTCYNNR</sequence>
<gene>
    <name evidence="1" type="ORF">C798_04995</name>
</gene>
<dbReference type="AlphaFoldDB" id="A0A6M3ZMU7"/>
<name>A0A6M3ZMU7_9BURK</name>
<evidence type="ECO:0000313" key="1">
    <source>
        <dbReference type="EMBL" id="QJP99602.1"/>
    </source>
</evidence>
<protein>
    <submittedName>
        <fullName evidence="1">Uncharacterized protein</fullName>
    </submittedName>
</protein>